<gene>
    <name evidence="1" type="ORF">LCGC14_2466270</name>
</gene>
<reference evidence="1" key="1">
    <citation type="journal article" date="2015" name="Nature">
        <title>Complex archaea that bridge the gap between prokaryotes and eukaryotes.</title>
        <authorList>
            <person name="Spang A."/>
            <person name="Saw J.H."/>
            <person name="Jorgensen S.L."/>
            <person name="Zaremba-Niedzwiedzka K."/>
            <person name="Martijn J."/>
            <person name="Lind A.E."/>
            <person name="van Eijk R."/>
            <person name="Schleper C."/>
            <person name="Guy L."/>
            <person name="Ettema T.J."/>
        </authorList>
    </citation>
    <scope>NUCLEOTIDE SEQUENCE</scope>
</reference>
<protein>
    <recommendedName>
        <fullName evidence="2">ABC transporter domain-containing protein</fullName>
    </recommendedName>
</protein>
<organism evidence="1">
    <name type="scientific">marine sediment metagenome</name>
    <dbReference type="NCBI Taxonomy" id="412755"/>
    <lineage>
        <taxon>unclassified sequences</taxon>
        <taxon>metagenomes</taxon>
        <taxon>ecological metagenomes</taxon>
    </lineage>
</organism>
<sequence>LDEATSAVDTETESLIQEALERLTATRTTIAIAHRLSTLRKADRLMILDKGDVVEEGTHDELAALEGGLYAKLLRMQSETQSVMGLSGS</sequence>
<evidence type="ECO:0000313" key="1">
    <source>
        <dbReference type="EMBL" id="KKL19356.1"/>
    </source>
</evidence>
<comment type="caution">
    <text evidence="1">The sequence shown here is derived from an EMBL/GenBank/DDBJ whole genome shotgun (WGS) entry which is preliminary data.</text>
</comment>
<dbReference type="Gene3D" id="3.40.50.300">
    <property type="entry name" value="P-loop containing nucleotide triphosphate hydrolases"/>
    <property type="match status" value="1"/>
</dbReference>
<dbReference type="AlphaFoldDB" id="A0A0F9DNW3"/>
<feature type="non-terminal residue" evidence="1">
    <location>
        <position position="1"/>
    </location>
</feature>
<dbReference type="InterPro" id="IPR027417">
    <property type="entry name" value="P-loop_NTPase"/>
</dbReference>
<accession>A0A0F9DNW3</accession>
<name>A0A0F9DNW3_9ZZZZ</name>
<proteinExistence type="predicted"/>
<evidence type="ECO:0008006" key="2">
    <source>
        <dbReference type="Google" id="ProtNLM"/>
    </source>
</evidence>
<dbReference type="GO" id="GO:0015421">
    <property type="term" value="F:ABC-type oligopeptide transporter activity"/>
    <property type="evidence" value="ECO:0007669"/>
    <property type="project" value="TreeGrafter"/>
</dbReference>
<dbReference type="InterPro" id="IPR039421">
    <property type="entry name" value="Type_1_exporter"/>
</dbReference>
<dbReference type="EMBL" id="LAZR01038514">
    <property type="protein sequence ID" value="KKL19356.1"/>
    <property type="molecule type" value="Genomic_DNA"/>
</dbReference>
<dbReference type="PANTHER" id="PTHR43394">
    <property type="entry name" value="ATP-DEPENDENT PERMEASE MDL1, MITOCHONDRIAL"/>
    <property type="match status" value="1"/>
</dbReference>
<dbReference type="SUPFAM" id="SSF52540">
    <property type="entry name" value="P-loop containing nucleoside triphosphate hydrolases"/>
    <property type="match status" value="1"/>
</dbReference>
<dbReference type="PANTHER" id="PTHR43394:SF1">
    <property type="entry name" value="ATP-BINDING CASSETTE SUB-FAMILY B MEMBER 10, MITOCHONDRIAL"/>
    <property type="match status" value="1"/>
</dbReference>